<dbReference type="InterPro" id="IPR003593">
    <property type="entry name" value="AAA+_ATPase"/>
</dbReference>
<dbReference type="CDD" id="cd03230">
    <property type="entry name" value="ABC_DR_subfamily_A"/>
    <property type="match status" value="1"/>
</dbReference>
<gene>
    <name evidence="5" type="ORF">ACFODX_09925</name>
</gene>
<dbReference type="PANTHER" id="PTHR42939">
    <property type="entry name" value="ABC TRANSPORTER ATP-BINDING PROTEIN ALBC-RELATED"/>
    <property type="match status" value="1"/>
</dbReference>
<organism evidence="5 6">
    <name type="scientific">Cellvibrio fontiphilus</name>
    <dbReference type="NCBI Taxonomy" id="1815559"/>
    <lineage>
        <taxon>Bacteria</taxon>
        <taxon>Pseudomonadati</taxon>
        <taxon>Pseudomonadota</taxon>
        <taxon>Gammaproteobacteria</taxon>
        <taxon>Cellvibrionales</taxon>
        <taxon>Cellvibrionaceae</taxon>
        <taxon>Cellvibrio</taxon>
    </lineage>
</organism>
<dbReference type="PROSITE" id="PS00211">
    <property type="entry name" value="ABC_TRANSPORTER_1"/>
    <property type="match status" value="1"/>
</dbReference>
<evidence type="ECO:0000259" key="4">
    <source>
        <dbReference type="PROSITE" id="PS50893"/>
    </source>
</evidence>
<dbReference type="RefSeq" id="WP_378118602.1">
    <property type="nucleotide sequence ID" value="NZ_JBHRTF010000004.1"/>
</dbReference>
<dbReference type="GO" id="GO:0005524">
    <property type="term" value="F:ATP binding"/>
    <property type="evidence" value="ECO:0007669"/>
    <property type="project" value="UniProtKB-KW"/>
</dbReference>
<keyword evidence="1" id="KW-0813">Transport</keyword>
<dbReference type="Proteomes" id="UP001595555">
    <property type="component" value="Unassembled WGS sequence"/>
</dbReference>
<evidence type="ECO:0000256" key="3">
    <source>
        <dbReference type="ARBA" id="ARBA00022840"/>
    </source>
</evidence>
<keyword evidence="3 5" id="KW-0067">ATP-binding</keyword>
<evidence type="ECO:0000313" key="6">
    <source>
        <dbReference type="Proteomes" id="UP001595555"/>
    </source>
</evidence>
<dbReference type="InterPro" id="IPR027417">
    <property type="entry name" value="P-loop_NTPase"/>
</dbReference>
<comment type="caution">
    <text evidence="5">The sequence shown here is derived from an EMBL/GenBank/DDBJ whole genome shotgun (WGS) entry which is preliminary data.</text>
</comment>
<dbReference type="InterPro" id="IPR017871">
    <property type="entry name" value="ABC_transporter-like_CS"/>
</dbReference>
<evidence type="ECO:0000313" key="5">
    <source>
        <dbReference type="EMBL" id="MFC3115874.1"/>
    </source>
</evidence>
<name>A0ABV7FE26_9GAMM</name>
<reference evidence="6" key="1">
    <citation type="journal article" date="2019" name="Int. J. Syst. Evol. Microbiol.">
        <title>The Global Catalogue of Microorganisms (GCM) 10K type strain sequencing project: providing services to taxonomists for standard genome sequencing and annotation.</title>
        <authorList>
            <consortium name="The Broad Institute Genomics Platform"/>
            <consortium name="The Broad Institute Genome Sequencing Center for Infectious Disease"/>
            <person name="Wu L."/>
            <person name="Ma J."/>
        </authorList>
    </citation>
    <scope>NUCLEOTIDE SEQUENCE [LARGE SCALE GENOMIC DNA]</scope>
    <source>
        <strain evidence="6">KCTC 52237</strain>
    </source>
</reference>
<dbReference type="SMART" id="SM00382">
    <property type="entry name" value="AAA"/>
    <property type="match status" value="1"/>
</dbReference>
<evidence type="ECO:0000256" key="1">
    <source>
        <dbReference type="ARBA" id="ARBA00022448"/>
    </source>
</evidence>
<dbReference type="PROSITE" id="PS50893">
    <property type="entry name" value="ABC_TRANSPORTER_2"/>
    <property type="match status" value="1"/>
</dbReference>
<dbReference type="InterPro" id="IPR003439">
    <property type="entry name" value="ABC_transporter-like_ATP-bd"/>
</dbReference>
<proteinExistence type="predicted"/>
<sequence>MSACVSLNNLQRQFSRVTVLKGINARVFPGQVIALLGKNGAGKTTLLETILGFGFPSGGEATLWQVKATDISGELKQRIGFVPQQDELLPSLTGNDHLKLFKSFRAHWNQPLVDKLIAEWLIPMNMHTGKMSVGQRQKLSILLALAHEPELLILDEPVASLDPIARRQFLQQLVDIAADENRAVIFSTHIVSDVERVANQVWMLRDGDLVYQGGLDELKESFVRVTLTFDQPVNPKINWPQVIKQKKSGNQIQLTVEHWQPEMEQQLAQEFSAQVRVEYLGLEDIFLEMNP</sequence>
<keyword evidence="2" id="KW-0547">Nucleotide-binding</keyword>
<dbReference type="InterPro" id="IPR051782">
    <property type="entry name" value="ABC_Transporter_VariousFunc"/>
</dbReference>
<protein>
    <submittedName>
        <fullName evidence="5">ATP-binding cassette domain-containing protein</fullName>
    </submittedName>
</protein>
<dbReference type="Pfam" id="PF00005">
    <property type="entry name" value="ABC_tran"/>
    <property type="match status" value="1"/>
</dbReference>
<dbReference type="EMBL" id="JBHRTF010000004">
    <property type="protein sequence ID" value="MFC3115874.1"/>
    <property type="molecule type" value="Genomic_DNA"/>
</dbReference>
<keyword evidence="6" id="KW-1185">Reference proteome</keyword>
<evidence type="ECO:0000256" key="2">
    <source>
        <dbReference type="ARBA" id="ARBA00022741"/>
    </source>
</evidence>
<dbReference type="Gene3D" id="3.40.50.300">
    <property type="entry name" value="P-loop containing nucleotide triphosphate hydrolases"/>
    <property type="match status" value="1"/>
</dbReference>
<dbReference type="SUPFAM" id="SSF52540">
    <property type="entry name" value="P-loop containing nucleoside triphosphate hydrolases"/>
    <property type="match status" value="1"/>
</dbReference>
<feature type="domain" description="ABC transporter" evidence="4">
    <location>
        <begin position="5"/>
        <end position="231"/>
    </location>
</feature>
<accession>A0ABV7FE26</accession>
<dbReference type="PANTHER" id="PTHR42939:SF1">
    <property type="entry name" value="ABC TRANSPORTER ATP-BINDING PROTEIN ALBC-RELATED"/>
    <property type="match status" value="1"/>
</dbReference>